<feature type="domain" description="Serpin" evidence="10">
    <location>
        <begin position="55"/>
        <end position="423"/>
    </location>
</feature>
<comment type="subcellular location">
    <subcellularLocation>
        <location evidence="1">Cytoplasm</location>
    </subcellularLocation>
</comment>
<dbReference type="GO" id="GO:0005615">
    <property type="term" value="C:extracellular space"/>
    <property type="evidence" value="ECO:0007669"/>
    <property type="project" value="InterPro"/>
</dbReference>
<keyword evidence="12" id="KW-1185">Reference proteome</keyword>
<dbReference type="SUPFAM" id="SSF56574">
    <property type="entry name" value="Serpins"/>
    <property type="match status" value="1"/>
</dbReference>
<dbReference type="Gene3D" id="2.30.39.10">
    <property type="entry name" value="Alpha-1-antitrypsin, domain 1"/>
    <property type="match status" value="1"/>
</dbReference>
<gene>
    <name evidence="11" type="ORF">MDA_GLEAN10017758</name>
</gene>
<evidence type="ECO:0000259" key="10">
    <source>
        <dbReference type="SMART" id="SM00093"/>
    </source>
</evidence>
<evidence type="ECO:0000256" key="8">
    <source>
        <dbReference type="ARBA" id="ARBA00071176"/>
    </source>
</evidence>
<dbReference type="AlphaFoldDB" id="L5MB44"/>
<dbReference type="Proteomes" id="UP000010556">
    <property type="component" value="Unassembled WGS sequence"/>
</dbReference>
<dbReference type="eggNOG" id="KOG2392">
    <property type="taxonomic scope" value="Eukaryota"/>
</dbReference>
<evidence type="ECO:0000256" key="1">
    <source>
        <dbReference type="ARBA" id="ARBA00004496"/>
    </source>
</evidence>
<dbReference type="InterPro" id="IPR042185">
    <property type="entry name" value="Serpin_sf_2"/>
</dbReference>
<keyword evidence="3" id="KW-0963">Cytoplasm</keyword>
<dbReference type="InterPro" id="IPR036186">
    <property type="entry name" value="Serpin_sf"/>
</dbReference>
<evidence type="ECO:0000256" key="5">
    <source>
        <dbReference type="ARBA" id="ARBA00022690"/>
    </source>
</evidence>
<evidence type="ECO:0000256" key="6">
    <source>
        <dbReference type="ARBA" id="ARBA00022900"/>
    </source>
</evidence>
<dbReference type="MEROPS" id="I04.012"/>
<reference evidence="12" key="1">
    <citation type="journal article" date="2013" name="Science">
        <title>Comparative analysis of bat genomes provides insight into the evolution of flight and immunity.</title>
        <authorList>
            <person name="Zhang G."/>
            <person name="Cowled C."/>
            <person name="Shi Z."/>
            <person name="Huang Z."/>
            <person name="Bishop-Lilly K.A."/>
            <person name="Fang X."/>
            <person name="Wynne J.W."/>
            <person name="Xiong Z."/>
            <person name="Baker M.L."/>
            <person name="Zhao W."/>
            <person name="Tachedjian M."/>
            <person name="Zhu Y."/>
            <person name="Zhou P."/>
            <person name="Jiang X."/>
            <person name="Ng J."/>
            <person name="Yang L."/>
            <person name="Wu L."/>
            <person name="Xiao J."/>
            <person name="Feng Y."/>
            <person name="Chen Y."/>
            <person name="Sun X."/>
            <person name="Zhang Y."/>
            <person name="Marsh G.A."/>
            <person name="Crameri G."/>
            <person name="Broder C.C."/>
            <person name="Frey K.G."/>
            <person name="Wang L.F."/>
            <person name="Wang J."/>
        </authorList>
    </citation>
    <scope>NUCLEOTIDE SEQUENCE [LARGE SCALE GENOMIC DNA]</scope>
</reference>
<evidence type="ECO:0000256" key="4">
    <source>
        <dbReference type="ARBA" id="ARBA00022553"/>
    </source>
</evidence>
<dbReference type="GO" id="GO:0005737">
    <property type="term" value="C:cytoplasm"/>
    <property type="evidence" value="ECO:0007669"/>
    <property type="project" value="UniProtKB-SubCell"/>
</dbReference>
<evidence type="ECO:0000256" key="7">
    <source>
        <dbReference type="ARBA" id="ARBA00057920"/>
    </source>
</evidence>
<dbReference type="InterPro" id="IPR000215">
    <property type="entry name" value="Serpin_fam"/>
</dbReference>
<proteinExistence type="inferred from homology"/>
<dbReference type="EMBL" id="KB102342">
    <property type="protein sequence ID" value="ELK35475.1"/>
    <property type="molecule type" value="Genomic_DNA"/>
</dbReference>
<evidence type="ECO:0000256" key="3">
    <source>
        <dbReference type="ARBA" id="ARBA00022490"/>
    </source>
</evidence>
<dbReference type="FunFam" id="3.30.497.10:FF:000015">
    <property type="entry name" value="Serpin family B member 7"/>
    <property type="match status" value="1"/>
</dbReference>
<evidence type="ECO:0000256" key="9">
    <source>
        <dbReference type="ARBA" id="ARBA00079300"/>
    </source>
</evidence>
<dbReference type="SMART" id="SM00093">
    <property type="entry name" value="SERPIN"/>
    <property type="match status" value="1"/>
</dbReference>
<dbReference type="Gene3D" id="3.30.497.10">
    <property type="entry name" value="Antithrombin, subunit I, domain 2"/>
    <property type="match status" value="1"/>
</dbReference>
<organism evidence="11 12">
    <name type="scientific">Myotis davidii</name>
    <name type="common">David's myotis</name>
    <dbReference type="NCBI Taxonomy" id="225400"/>
    <lineage>
        <taxon>Eukaryota</taxon>
        <taxon>Metazoa</taxon>
        <taxon>Chordata</taxon>
        <taxon>Craniata</taxon>
        <taxon>Vertebrata</taxon>
        <taxon>Euteleostomi</taxon>
        <taxon>Mammalia</taxon>
        <taxon>Eutheria</taxon>
        <taxon>Laurasiatheria</taxon>
        <taxon>Chiroptera</taxon>
        <taxon>Yangochiroptera</taxon>
        <taxon>Vespertilionidae</taxon>
        <taxon>Myotis</taxon>
    </lineage>
</organism>
<evidence type="ECO:0000256" key="2">
    <source>
        <dbReference type="ARBA" id="ARBA00006426"/>
    </source>
</evidence>
<dbReference type="PANTHER" id="PTHR11461:SF56">
    <property type="entry name" value="SERPIN B7"/>
    <property type="match status" value="1"/>
</dbReference>
<dbReference type="Pfam" id="PF00079">
    <property type="entry name" value="Serpin"/>
    <property type="match status" value="1"/>
</dbReference>
<comment type="function">
    <text evidence="7">Might function as an inhibitor of Lys-specific proteases. Might influence the maturation of megakaryocytes via its action as a serpin.</text>
</comment>
<evidence type="ECO:0000313" key="11">
    <source>
        <dbReference type="EMBL" id="ELK35475.1"/>
    </source>
</evidence>
<dbReference type="InterPro" id="IPR023796">
    <property type="entry name" value="Serpin_dom"/>
</dbReference>
<keyword evidence="5" id="KW-0646">Protease inhibitor</keyword>
<keyword evidence="4" id="KW-0597">Phosphoprotein</keyword>
<dbReference type="PROSITE" id="PS00284">
    <property type="entry name" value="SERPIN"/>
    <property type="match status" value="1"/>
</dbReference>
<keyword evidence="6" id="KW-0722">Serine protease inhibitor</keyword>
<accession>L5MB44</accession>
<sequence length="423" mass="47997">MSNVTLLVAGPRFESTLCPLRDRYTRLSTFVDFGGEATLHFMMASLDAVNAEFCFNLFREMDNNQGSGNVFFSSLSIFTALAVVRLGARGDGAAQMDKVLHTNTMSGHGNSPNTQPGLQFQLKRILSDINTFHKEYELSIASGLFAEKMFDFHEEYIRCAEKLYNAKVERVDFTNAVEDARYKINSWIRNETHGKIKNIISEGSISSSAVMVLVNAVYFKGKWESAFIKSDTMRCHFKSPQCPGKAVAMMYQERMFNLSVIQDPPMQVLELRYQGGISMYIMLPQSESLSEIENQLTFKNLMKWTSPRKMSRQYVKVFIPQFKIEKKYEIKRYLQALGLRDIFDETRADFSGIASGGRLSLSKLMHDSYIEVNEDGTEAAAVSENTIVEKLLPESTVFRADHPFLFVIRKNDIVLFSGKVSCP</sequence>
<dbReference type="GO" id="GO:0004867">
    <property type="term" value="F:serine-type endopeptidase inhibitor activity"/>
    <property type="evidence" value="ECO:0007669"/>
    <property type="project" value="UniProtKB-KW"/>
</dbReference>
<name>L5MB44_MYODS</name>
<dbReference type="InterPro" id="IPR042178">
    <property type="entry name" value="Serpin_sf_1"/>
</dbReference>
<dbReference type="InterPro" id="IPR023795">
    <property type="entry name" value="Serpin_CS"/>
</dbReference>
<evidence type="ECO:0000313" key="12">
    <source>
        <dbReference type="Proteomes" id="UP000010556"/>
    </source>
</evidence>
<protein>
    <recommendedName>
        <fullName evidence="8">Serpin B7</fullName>
    </recommendedName>
    <alternativeName>
        <fullName evidence="9">Megsin</fullName>
    </alternativeName>
</protein>
<dbReference type="PANTHER" id="PTHR11461">
    <property type="entry name" value="SERINE PROTEASE INHIBITOR, SERPIN"/>
    <property type="match status" value="1"/>
</dbReference>
<dbReference type="FunFam" id="2.30.39.10:FF:000001">
    <property type="entry name" value="Serpin family B member 2"/>
    <property type="match status" value="1"/>
</dbReference>
<comment type="similarity">
    <text evidence="2">Belongs to the serpin family. Ov-serpin subfamily.</text>
</comment>